<proteinExistence type="predicted"/>
<dbReference type="Pfam" id="PF05225">
    <property type="entry name" value="HTH_psq"/>
    <property type="match status" value="1"/>
</dbReference>
<keyword evidence="2" id="KW-0238">DNA-binding</keyword>
<organism evidence="6 7">
    <name type="scientific">Biomphalaria glabrata</name>
    <name type="common">Bloodfluke planorb</name>
    <name type="synonym">Freshwater snail</name>
    <dbReference type="NCBI Taxonomy" id="6526"/>
    <lineage>
        <taxon>Eukaryota</taxon>
        <taxon>Metazoa</taxon>
        <taxon>Spiralia</taxon>
        <taxon>Lophotrochozoa</taxon>
        <taxon>Mollusca</taxon>
        <taxon>Gastropoda</taxon>
        <taxon>Heterobranchia</taxon>
        <taxon>Euthyneura</taxon>
        <taxon>Panpulmonata</taxon>
        <taxon>Hygrophila</taxon>
        <taxon>Lymnaeoidea</taxon>
        <taxon>Planorbidae</taxon>
        <taxon>Biomphalaria</taxon>
    </lineage>
</organism>
<dbReference type="InterPro" id="IPR006600">
    <property type="entry name" value="HTH_CenpB_DNA-bd_dom"/>
</dbReference>
<dbReference type="AlphaFoldDB" id="A0A9W2YFD4"/>
<dbReference type="Gene3D" id="1.10.10.60">
    <property type="entry name" value="Homeodomain-like"/>
    <property type="match status" value="1"/>
</dbReference>
<dbReference type="InterPro" id="IPR007889">
    <property type="entry name" value="HTH_Psq"/>
</dbReference>
<evidence type="ECO:0000256" key="1">
    <source>
        <dbReference type="ARBA" id="ARBA00004123"/>
    </source>
</evidence>
<dbReference type="PANTHER" id="PTHR19303:SF74">
    <property type="entry name" value="POGO TRANSPOSABLE ELEMENT WITH KRAB DOMAIN"/>
    <property type="match status" value="1"/>
</dbReference>
<dbReference type="Proteomes" id="UP001165740">
    <property type="component" value="Chromosome 1"/>
</dbReference>
<dbReference type="GeneID" id="106063552"/>
<reference evidence="7" key="1">
    <citation type="submission" date="2025-08" db="UniProtKB">
        <authorList>
            <consortium name="RefSeq"/>
        </authorList>
    </citation>
    <scope>IDENTIFICATION</scope>
</reference>
<accession>A0A9W2YFD4</accession>
<dbReference type="SUPFAM" id="SSF46689">
    <property type="entry name" value="Homeodomain-like"/>
    <property type="match status" value="1"/>
</dbReference>
<dbReference type="PANTHER" id="PTHR19303">
    <property type="entry name" value="TRANSPOSON"/>
    <property type="match status" value="1"/>
</dbReference>
<dbReference type="RefSeq" id="XP_055861448.1">
    <property type="nucleotide sequence ID" value="XM_056005473.1"/>
</dbReference>
<evidence type="ECO:0000259" key="5">
    <source>
        <dbReference type="PROSITE" id="PS51253"/>
    </source>
</evidence>
<dbReference type="GO" id="GO:0003677">
    <property type="term" value="F:DNA binding"/>
    <property type="evidence" value="ECO:0007669"/>
    <property type="project" value="UniProtKB-KW"/>
</dbReference>
<dbReference type="PROSITE" id="PS51253">
    <property type="entry name" value="HTH_CENPB"/>
    <property type="match status" value="1"/>
</dbReference>
<evidence type="ECO:0000256" key="2">
    <source>
        <dbReference type="ARBA" id="ARBA00023125"/>
    </source>
</evidence>
<gene>
    <name evidence="7" type="primary">LOC106063552</name>
</gene>
<feature type="region of interest" description="Disordered" evidence="4">
    <location>
        <begin position="424"/>
        <end position="475"/>
    </location>
</feature>
<comment type="subcellular location">
    <subcellularLocation>
        <location evidence="1">Nucleus</location>
    </subcellularLocation>
</comment>
<evidence type="ECO:0000256" key="3">
    <source>
        <dbReference type="ARBA" id="ARBA00023242"/>
    </source>
</evidence>
<feature type="domain" description="HTH CENPB-type" evidence="5">
    <location>
        <begin position="56"/>
        <end position="133"/>
    </location>
</feature>
<evidence type="ECO:0000313" key="6">
    <source>
        <dbReference type="Proteomes" id="UP001165740"/>
    </source>
</evidence>
<sequence length="786" mass="87276">MSSKKSAKRIVRDHDPEILKAAIDDVKIKGISMRRAAKLYNIPMTTLYDKVTGKQPLIYNRTLLTKDEEKKLAMWLLELVRFGFSKTSLEIRETVQAIVAARKNNSENEGQIGLPHRQWLYGFMNRHPELPPSIDTRRKKEIVSPSAVELWFKKFQESMDSIDPTIFTSPNRIFNADEMAFEFDTKSKNVKTCKGSKHAYKMTPNTQTQVTVLACCNAVGQYIPPLLIYPCKDTPTHNLLENFPEALLQLSDNGWITSAFFFNWLKHIFIPSTNHLPKPILLLVDAHTSHTSFLEISPICSQNNIILYCLLPNASCIIQPLNQTFLSSFKSAWYKALKQHLANTDKGVNLKSFAGVLKSVWNKVTTPEIASDSFKAAGIFPLNPSKIIKSKKLWLKQACSSEATEDDILKSPCTSQFQGPSDGYVSSLAPDSTSPDSSKLSTTLDQPESTTSPAPSKYTASLDSPESSTPLKLEDSCETSASLALAETSTSHFASKLSLDDFNSLVSPDAITTEASLENPSSTSMTYSVQQVTALKEHSYFICNELPESSSSSSPSKAPASASYPILTSLILPKTSESSTVSQSCIPTSLAETSTSHSASTHIFSLDDVFSLNGSTSLVSLETSTSQGLSENPILSSPSYDDQQITALKEHSLFMCKEMTEGELSIFFARLTNPQTQILFDPHNEKKFQRFKALTRFIAQAFKTPVDPSPKTSQAHDNIFILPTLNEKGKMENGSHTLASPVKGKEFRLSLLKRKSSVEEDIERKEAGYKGKWKETEKRRKKNTED</sequence>
<evidence type="ECO:0000256" key="4">
    <source>
        <dbReference type="SAM" id="MobiDB-lite"/>
    </source>
</evidence>
<dbReference type="InterPro" id="IPR050863">
    <property type="entry name" value="CenT-Element_Derived"/>
</dbReference>
<keyword evidence="3" id="KW-0539">Nucleus</keyword>
<dbReference type="Pfam" id="PF03184">
    <property type="entry name" value="DDE_1"/>
    <property type="match status" value="1"/>
</dbReference>
<feature type="region of interest" description="Disordered" evidence="4">
    <location>
        <begin position="763"/>
        <end position="786"/>
    </location>
</feature>
<dbReference type="GO" id="GO:0005634">
    <property type="term" value="C:nucleus"/>
    <property type="evidence" value="ECO:0007669"/>
    <property type="project" value="UniProtKB-SubCell"/>
</dbReference>
<feature type="compositionally biased region" description="Polar residues" evidence="4">
    <location>
        <begin position="429"/>
        <end position="470"/>
    </location>
</feature>
<keyword evidence="6" id="KW-1185">Reference proteome</keyword>
<protein>
    <submittedName>
        <fullName evidence="7">Uncharacterized protein LOC106063552 isoform X2</fullName>
    </submittedName>
</protein>
<dbReference type="InterPro" id="IPR009057">
    <property type="entry name" value="Homeodomain-like_sf"/>
</dbReference>
<name>A0A9W2YFD4_BIOGL</name>
<dbReference type="InterPro" id="IPR004875">
    <property type="entry name" value="DDE_SF_endonuclease_dom"/>
</dbReference>
<evidence type="ECO:0000313" key="7">
    <source>
        <dbReference type="RefSeq" id="XP_055861448.1"/>
    </source>
</evidence>